<evidence type="ECO:0000313" key="2">
    <source>
        <dbReference type="Proteomes" id="UP000190322"/>
    </source>
</evidence>
<name>A0A1S9ZIM1_9GAMM</name>
<gene>
    <name evidence="1" type="ORF">B0180_07350</name>
</gene>
<reference evidence="1 2" key="1">
    <citation type="submission" date="2017-02" db="EMBL/GenBank/DDBJ databases">
        <title>Draft genome sequence of Moraxella canis CCUG 8415A type strain.</title>
        <authorList>
            <person name="Engstrom-Jakobsson H."/>
            <person name="Salva-Serra F."/>
            <person name="Thorell K."/>
            <person name="Gonzales-Siles L."/>
            <person name="Karlsson R."/>
            <person name="Boulund F."/>
            <person name="Engstrand L."/>
            <person name="Moore E."/>
        </authorList>
    </citation>
    <scope>NUCLEOTIDE SEQUENCE [LARGE SCALE GENOMIC DNA]</scope>
    <source>
        <strain evidence="1 2">CCUG 8415A</strain>
    </source>
</reference>
<protein>
    <submittedName>
        <fullName evidence="1">Uncharacterized protein</fullName>
    </submittedName>
</protein>
<proteinExistence type="predicted"/>
<dbReference type="RefSeq" id="WP_078256338.1">
    <property type="nucleotide sequence ID" value="NZ_MUXT01000008.1"/>
</dbReference>
<sequence length="803" mass="89777">MKKQLSNIRLSKPKNRSLKFGYLAVAALMLQACQGVGMQTDSLRGQSLQTLPFADNLSTPSAQAKQSLIKAMNQHLLSERYSLSTYRYRVVPHLAKDSIDAGSDSLWMTALKTYEYKTTADSASYQSDAYRTTEDYLNEEGSLPYLRYDDEKKGAILDHAITRETAMDAQYLTAGSDIMAAYMDQYRCLSDAAETLDQIVLTNPTLTVKDRQIKDQLKVIDGCITQANQDFDAQKSNAQGYQIDDIANIRQCATSYQRDLNQVLSASRKHPSLTGEAYDGYLMAYNQFLVCDQDVWYGMIYMDPLGYIDRGLTAKQLDVRSLIRECSQTQLTANKNLRRQGKTLANSPESFLQTHFDGSYCIAMSLDEPIDDVQRPTSLEEADELDTQVFFKLLMGEADSDEPKPVLRQWFEAYKSMKLSEQTKPTNTGADSDAMESLPLPLPEDMGGIYTNMMSSMLDYMKKTPEQLDAKNFYQYENTAFTILSHYAPAQRKINSVMALDYESPTAKQSIQAPILIDFDQGSITVDASAALPVSALALPKYAPLPKDSKDGMVTFYLPKPLEGVIPTDVIYEAMVNGYLAGFGELDVERFTPVVMTSDPYARKLGATQAIKLSLSKQEVGKYIGVILKYIAKDLKAYVDAHPERYPEDSDDPINAAKIKQIIDDWALINQGHHTDDIGSALALLESIMPMSSSDHIYYYLNSRGQLIGLQYIQSINQHMQNTRTQTIAQTRFSSQPIAHPYASKLIDGTKDSSDGNAWVHTIRQDIKLGELARQARDDYDTVIDDTDAALILDDSDAALTDK</sequence>
<comment type="caution">
    <text evidence="1">The sequence shown here is derived from an EMBL/GenBank/DDBJ whole genome shotgun (WGS) entry which is preliminary data.</text>
</comment>
<accession>A0A1S9ZIM1</accession>
<evidence type="ECO:0000313" key="1">
    <source>
        <dbReference type="EMBL" id="OOR83365.1"/>
    </source>
</evidence>
<dbReference type="EMBL" id="MUXT01000008">
    <property type="protein sequence ID" value="OOR83365.1"/>
    <property type="molecule type" value="Genomic_DNA"/>
</dbReference>
<organism evidence="1 2">
    <name type="scientific">Moraxella canis</name>
    <dbReference type="NCBI Taxonomy" id="90239"/>
    <lineage>
        <taxon>Bacteria</taxon>
        <taxon>Pseudomonadati</taxon>
        <taxon>Pseudomonadota</taxon>
        <taxon>Gammaproteobacteria</taxon>
        <taxon>Moraxellales</taxon>
        <taxon>Moraxellaceae</taxon>
        <taxon>Moraxella</taxon>
    </lineage>
</organism>
<dbReference type="Proteomes" id="UP000190322">
    <property type="component" value="Unassembled WGS sequence"/>
</dbReference>
<dbReference type="PROSITE" id="PS51257">
    <property type="entry name" value="PROKAR_LIPOPROTEIN"/>
    <property type="match status" value="1"/>
</dbReference>
<dbReference type="AlphaFoldDB" id="A0A1S9ZIM1"/>